<evidence type="ECO:0000256" key="3">
    <source>
        <dbReference type="ARBA" id="ARBA00023128"/>
    </source>
</evidence>
<dbReference type="GO" id="GO:0005739">
    <property type="term" value="C:mitochondrion"/>
    <property type="evidence" value="ECO:0007669"/>
    <property type="project" value="UniProtKB-SubCell"/>
</dbReference>
<reference evidence="9" key="1">
    <citation type="submission" date="2021-02" db="EMBL/GenBank/DDBJ databases">
        <authorList>
            <person name="Bekaert M."/>
        </authorList>
    </citation>
    <scope>NUCLEOTIDE SEQUENCE</scope>
    <source>
        <strain evidence="9">IoA-00</strain>
    </source>
</reference>
<keyword evidence="10" id="KW-1185">Reference proteome</keyword>
<dbReference type="InterPro" id="IPR018163">
    <property type="entry name" value="Thr/Ala-tRNA-synth_IIc_edit"/>
</dbReference>
<dbReference type="PROSITE" id="PS51880">
    <property type="entry name" value="TGS"/>
    <property type="match status" value="1"/>
</dbReference>
<dbReference type="GO" id="GO:1990904">
    <property type="term" value="C:ribonucleoprotein complex"/>
    <property type="evidence" value="ECO:0007669"/>
    <property type="project" value="UniProtKB-KW"/>
</dbReference>
<dbReference type="InterPro" id="IPR004095">
    <property type="entry name" value="TGS"/>
</dbReference>
<dbReference type="GO" id="GO:0000166">
    <property type="term" value="F:nucleotide binding"/>
    <property type="evidence" value="ECO:0007669"/>
    <property type="project" value="InterPro"/>
</dbReference>
<dbReference type="PANTHER" id="PTHR42753:SF9">
    <property type="entry name" value="LARGE RIBOSOMAL SUBUNIT PROTEIN ML39"/>
    <property type="match status" value="1"/>
</dbReference>
<dbReference type="GO" id="GO:0003723">
    <property type="term" value="F:RNA binding"/>
    <property type="evidence" value="ECO:0007669"/>
    <property type="project" value="TreeGrafter"/>
</dbReference>
<evidence type="ECO:0000256" key="2">
    <source>
        <dbReference type="ARBA" id="ARBA00022980"/>
    </source>
</evidence>
<dbReference type="FunFam" id="3.30.980.10:FF:000006">
    <property type="entry name" value="39S ribosomal protein L39, mitochondrial"/>
    <property type="match status" value="1"/>
</dbReference>
<evidence type="ECO:0000256" key="6">
    <source>
        <dbReference type="ARBA" id="ARBA00071662"/>
    </source>
</evidence>
<evidence type="ECO:0000256" key="5">
    <source>
        <dbReference type="ARBA" id="ARBA00061231"/>
    </source>
</evidence>
<gene>
    <name evidence="9" type="ORF">LSAA_10543</name>
</gene>
<comment type="subcellular location">
    <subcellularLocation>
        <location evidence="1">Mitochondrion</location>
    </subcellularLocation>
</comment>
<keyword evidence="3" id="KW-0496">Mitochondrion</keyword>
<evidence type="ECO:0000256" key="7">
    <source>
        <dbReference type="ARBA" id="ARBA00075914"/>
    </source>
</evidence>
<feature type="domain" description="TGS" evidence="8">
    <location>
        <begin position="74"/>
        <end position="147"/>
    </location>
</feature>
<dbReference type="GO" id="GO:0005840">
    <property type="term" value="C:ribosome"/>
    <property type="evidence" value="ECO:0007669"/>
    <property type="project" value="UniProtKB-KW"/>
</dbReference>
<dbReference type="Proteomes" id="UP000675881">
    <property type="component" value="Chromosome 5"/>
</dbReference>
<evidence type="ECO:0000313" key="9">
    <source>
        <dbReference type="EMBL" id="CAF2945558.1"/>
    </source>
</evidence>
<name>A0A7R8H8P3_LEPSM</name>
<evidence type="ECO:0000256" key="1">
    <source>
        <dbReference type="ARBA" id="ARBA00004173"/>
    </source>
</evidence>
<dbReference type="EMBL" id="HG994584">
    <property type="protein sequence ID" value="CAF2945558.1"/>
    <property type="molecule type" value="Genomic_DNA"/>
</dbReference>
<keyword evidence="2" id="KW-0689">Ribosomal protein</keyword>
<protein>
    <recommendedName>
        <fullName evidence="6">Large ribosomal subunit protein mL39</fullName>
    </recommendedName>
    <alternativeName>
        <fullName evidence="7">39S ribosomal protein L39, mitochondrial</fullName>
    </alternativeName>
</protein>
<comment type="similarity">
    <text evidence="5">Belongs to the mitochondrion-specific ribosomal protein mL39 family.</text>
</comment>
<evidence type="ECO:0000313" key="10">
    <source>
        <dbReference type="Proteomes" id="UP000675881"/>
    </source>
</evidence>
<dbReference type="InterPro" id="IPR012675">
    <property type="entry name" value="Beta-grasp_dom_sf"/>
</dbReference>
<sequence length="355" mass="40883">MILLRKCSLIEVMTSFYIGINTIVNMRSILSTKHQILGVCRNLSSVRHQTQLINSEVRKKRNMLFENELKRQKDLIPRVEKITVECYCPMKEKNVQLLLNKKISTPYNAAQHIHETLIERSALATVNDKIWDMNRPLEEDCVLKFIHFQQTEDPYLVNKAFWRSCSFMLGATLETLFQDQYYIELHSFPPPNVQSGSFVYDVDLKFKDWAPSKEELMSFSAYMHRFSESELPFERLTVDASVALKMFEDNQYKYKQIPSIAANSNSGHSVTLYRMGEHIDISGGPMIGNSGFLGRRCSVMAVHPIVHDGIEMYRFQGVALPKGIFLDHYAYSLLEQRATKLNTATISSYKPVTPS</sequence>
<proteinExistence type="inferred from homology"/>
<dbReference type="PANTHER" id="PTHR42753">
    <property type="entry name" value="MITOCHONDRIAL RIBOSOME PROTEIN L39/PROLYL-TRNA LIGASE FAMILY MEMBER"/>
    <property type="match status" value="1"/>
</dbReference>
<dbReference type="InterPro" id="IPR012676">
    <property type="entry name" value="TGS-like"/>
</dbReference>
<dbReference type="Gene3D" id="3.30.980.10">
    <property type="entry name" value="Threonyl-trna Synthetase, Chain A, domain 2"/>
    <property type="match status" value="1"/>
</dbReference>
<dbReference type="AlphaFoldDB" id="A0A7R8H8P3"/>
<dbReference type="InterPro" id="IPR050062">
    <property type="entry name" value="Pro-tRNA_synthetase"/>
</dbReference>
<evidence type="ECO:0000256" key="4">
    <source>
        <dbReference type="ARBA" id="ARBA00023274"/>
    </source>
</evidence>
<dbReference type="SUPFAM" id="SSF55186">
    <property type="entry name" value="ThrRS/AlaRS common domain"/>
    <property type="match status" value="1"/>
</dbReference>
<dbReference type="Gene3D" id="3.10.20.30">
    <property type="match status" value="1"/>
</dbReference>
<evidence type="ECO:0000259" key="8">
    <source>
        <dbReference type="PROSITE" id="PS51880"/>
    </source>
</evidence>
<dbReference type="OrthoDB" id="5870821at2759"/>
<dbReference type="Pfam" id="PF02824">
    <property type="entry name" value="TGS"/>
    <property type="match status" value="1"/>
</dbReference>
<organism evidence="9 10">
    <name type="scientific">Lepeophtheirus salmonis</name>
    <name type="common">Salmon louse</name>
    <name type="synonym">Caligus salmonis</name>
    <dbReference type="NCBI Taxonomy" id="72036"/>
    <lineage>
        <taxon>Eukaryota</taxon>
        <taxon>Metazoa</taxon>
        <taxon>Ecdysozoa</taxon>
        <taxon>Arthropoda</taxon>
        <taxon>Crustacea</taxon>
        <taxon>Multicrustacea</taxon>
        <taxon>Hexanauplia</taxon>
        <taxon>Copepoda</taxon>
        <taxon>Siphonostomatoida</taxon>
        <taxon>Caligidae</taxon>
        <taxon>Lepeophtheirus</taxon>
    </lineage>
</organism>
<accession>A0A7R8H8P3</accession>
<keyword evidence="4" id="KW-0687">Ribonucleoprotein</keyword>
<dbReference type="CDD" id="cd01667">
    <property type="entry name" value="TGS_ThrRS"/>
    <property type="match status" value="1"/>
</dbReference>
<dbReference type="SUPFAM" id="SSF81271">
    <property type="entry name" value="TGS-like"/>
    <property type="match status" value="1"/>
</dbReference>